<keyword evidence="4" id="KW-0804">Transcription</keyword>
<evidence type="ECO:0000313" key="7">
    <source>
        <dbReference type="Proteomes" id="UP001651880"/>
    </source>
</evidence>
<keyword evidence="3" id="KW-0238">DNA-binding</keyword>
<protein>
    <submittedName>
        <fullName evidence="6">Sigma-70 family RNA polymerase sigma factor</fullName>
    </submittedName>
</protein>
<proteinExistence type="predicted"/>
<reference evidence="6 7" key="1">
    <citation type="submission" date="2021-10" db="EMBL/GenBank/DDBJ databases">
        <title>Lutispora strain m25 sp. nov., a thermophilic, non-spore-forming bacterium isolated from a lab-scale methanogenic bioreactor digesting anaerobic sludge.</title>
        <authorList>
            <person name="El Houari A."/>
            <person name="Mcdonald J."/>
        </authorList>
    </citation>
    <scope>NUCLEOTIDE SEQUENCE [LARGE SCALE GENOMIC DNA]</scope>
    <source>
        <strain evidence="7">m25</strain>
    </source>
</reference>
<dbReference type="Proteomes" id="UP001651880">
    <property type="component" value="Unassembled WGS sequence"/>
</dbReference>
<keyword evidence="2" id="KW-0731">Sigma factor</keyword>
<evidence type="ECO:0000256" key="3">
    <source>
        <dbReference type="ARBA" id="ARBA00023125"/>
    </source>
</evidence>
<evidence type="ECO:0000259" key="5">
    <source>
        <dbReference type="Pfam" id="PF04545"/>
    </source>
</evidence>
<keyword evidence="1" id="KW-0805">Transcription regulation</keyword>
<dbReference type="SUPFAM" id="SSF88659">
    <property type="entry name" value="Sigma3 and sigma4 domains of RNA polymerase sigma factors"/>
    <property type="match status" value="1"/>
</dbReference>
<evidence type="ECO:0000313" key="6">
    <source>
        <dbReference type="EMBL" id="MCQ1530088.1"/>
    </source>
</evidence>
<dbReference type="InterPro" id="IPR036388">
    <property type="entry name" value="WH-like_DNA-bd_sf"/>
</dbReference>
<evidence type="ECO:0000256" key="4">
    <source>
        <dbReference type="ARBA" id="ARBA00023163"/>
    </source>
</evidence>
<accession>A0ABT1NIW3</accession>
<dbReference type="Pfam" id="PF04545">
    <property type="entry name" value="Sigma70_r4"/>
    <property type="match status" value="1"/>
</dbReference>
<dbReference type="EMBL" id="JAJEKE010000009">
    <property type="protein sequence ID" value="MCQ1530088.1"/>
    <property type="molecule type" value="Genomic_DNA"/>
</dbReference>
<comment type="caution">
    <text evidence="6">The sequence shown here is derived from an EMBL/GenBank/DDBJ whole genome shotgun (WGS) entry which is preliminary data.</text>
</comment>
<dbReference type="Gene3D" id="1.10.10.10">
    <property type="entry name" value="Winged helix-like DNA-binding domain superfamily/Winged helix DNA-binding domain"/>
    <property type="match status" value="1"/>
</dbReference>
<dbReference type="InterPro" id="IPR013324">
    <property type="entry name" value="RNA_pol_sigma_r3/r4-like"/>
</dbReference>
<organism evidence="6 7">
    <name type="scientific">Lutispora saccharofermentans</name>
    <dbReference type="NCBI Taxonomy" id="3024236"/>
    <lineage>
        <taxon>Bacteria</taxon>
        <taxon>Bacillati</taxon>
        <taxon>Bacillota</taxon>
        <taxon>Clostridia</taxon>
        <taxon>Lutisporales</taxon>
        <taxon>Lutisporaceae</taxon>
        <taxon>Lutispora</taxon>
    </lineage>
</organism>
<feature type="domain" description="RNA polymerase sigma-70 region 4" evidence="5">
    <location>
        <begin position="85"/>
        <end position="132"/>
    </location>
</feature>
<name>A0ABT1NIW3_9FIRM</name>
<evidence type="ECO:0000256" key="2">
    <source>
        <dbReference type="ARBA" id="ARBA00023082"/>
    </source>
</evidence>
<keyword evidence="7" id="KW-1185">Reference proteome</keyword>
<sequence>MEQKKYTLVVNKKRIPVTKEVYKAYYQHREHEIYEGELYSNNTISLEEAEEKGISLEYIIASRQNSVEDEITQRDMLERLRQCLLLLNEAERQLIIALFYLEKSEHQLAAETGIPRMTIHNRKKRILSQLKKILEK</sequence>
<evidence type="ECO:0000256" key="1">
    <source>
        <dbReference type="ARBA" id="ARBA00023015"/>
    </source>
</evidence>
<gene>
    <name evidence="6" type="ORF">LJD61_11085</name>
</gene>
<dbReference type="InterPro" id="IPR007630">
    <property type="entry name" value="RNA_pol_sigma70_r4"/>
</dbReference>
<dbReference type="PANTHER" id="PTHR30385">
    <property type="entry name" value="SIGMA FACTOR F FLAGELLAR"/>
    <property type="match status" value="1"/>
</dbReference>
<dbReference type="RefSeq" id="WP_255227608.1">
    <property type="nucleotide sequence ID" value="NZ_JAJEKE010000009.1"/>
</dbReference>